<name>A0A6A6G6E1_9PEZI</name>
<feature type="region of interest" description="Disordered" evidence="1">
    <location>
        <begin position="200"/>
        <end position="227"/>
    </location>
</feature>
<protein>
    <recommendedName>
        <fullName evidence="4">Glycine zipper 2TM domain-containing protein</fullName>
    </recommendedName>
</protein>
<dbReference type="OrthoDB" id="3936419at2759"/>
<evidence type="ECO:0000256" key="1">
    <source>
        <dbReference type="SAM" id="MobiDB-lite"/>
    </source>
</evidence>
<feature type="compositionally biased region" description="Low complexity" evidence="1">
    <location>
        <begin position="121"/>
        <end position="131"/>
    </location>
</feature>
<feature type="region of interest" description="Disordered" evidence="1">
    <location>
        <begin position="36"/>
        <end position="74"/>
    </location>
</feature>
<evidence type="ECO:0008006" key="4">
    <source>
        <dbReference type="Google" id="ProtNLM"/>
    </source>
</evidence>
<feature type="region of interest" description="Disordered" evidence="1">
    <location>
        <begin position="92"/>
        <end position="139"/>
    </location>
</feature>
<keyword evidence="3" id="KW-1185">Reference proteome</keyword>
<feature type="region of interest" description="Disordered" evidence="1">
    <location>
        <begin position="1"/>
        <end position="23"/>
    </location>
</feature>
<gene>
    <name evidence="2" type="ORF">BDZ85DRAFT_22479</name>
</gene>
<feature type="compositionally biased region" description="Basic and acidic residues" evidence="1">
    <location>
        <begin position="92"/>
        <end position="103"/>
    </location>
</feature>
<accession>A0A6A6G6E1</accession>
<dbReference type="Proteomes" id="UP000799538">
    <property type="component" value="Unassembled WGS sequence"/>
</dbReference>
<feature type="compositionally biased region" description="Basic residues" evidence="1">
    <location>
        <begin position="104"/>
        <end position="114"/>
    </location>
</feature>
<reference evidence="3" key="1">
    <citation type="journal article" date="2020" name="Stud. Mycol.">
        <title>101 Dothideomycetes genomes: A test case for predicting lifestyles and emergence of pathogens.</title>
        <authorList>
            <person name="Haridas S."/>
            <person name="Albert R."/>
            <person name="Binder M."/>
            <person name="Bloem J."/>
            <person name="LaButti K."/>
            <person name="Salamov A."/>
            <person name="Andreopoulos B."/>
            <person name="Baker S."/>
            <person name="Barry K."/>
            <person name="Bills G."/>
            <person name="Bluhm B."/>
            <person name="Cannon C."/>
            <person name="Castanera R."/>
            <person name="Culley D."/>
            <person name="Daum C."/>
            <person name="Ezra D."/>
            <person name="Gonzalez J."/>
            <person name="Henrissat B."/>
            <person name="Kuo A."/>
            <person name="Liang C."/>
            <person name="Lipzen A."/>
            <person name="Lutzoni F."/>
            <person name="Magnuson J."/>
            <person name="Mondo S."/>
            <person name="Nolan M."/>
            <person name="Ohm R."/>
            <person name="Pangilinan J."/>
            <person name="Park H.-J."/>
            <person name="Ramirez L."/>
            <person name="Alfaro M."/>
            <person name="Sun H."/>
            <person name="Tritt A."/>
            <person name="Yoshinaga Y."/>
            <person name="Zwiers L.-H."/>
            <person name="Turgeon B."/>
            <person name="Goodwin S."/>
            <person name="Spatafora J."/>
            <person name="Crous P."/>
            <person name="Grigoriev I."/>
        </authorList>
    </citation>
    <scope>NUCLEOTIDE SEQUENCE [LARGE SCALE GENOMIC DNA]</scope>
    <source>
        <strain evidence="3">CECT 20119</strain>
    </source>
</reference>
<sequence length="227" mass="25678">MSYVYEQRTSSQPPPPRGRYYYSDADDEKTRAAAAANNQYSDRGRVFARRSWAPPQVNGNLAPPPRYSNPDPYATGAAAGAGAALAPYYRDQQIDRYRRDQRYSRSRSRYRSKSRGRDRSYSSSRSRSSSRSHFDRVKDGTRDALDKTFDTRAKGVGAGIVGALVGGAIGRRMGDKRDNHALAGAIIGGLGLNALENQVHRRRESKREDREWEKWESHQGRRRGYSR</sequence>
<evidence type="ECO:0000313" key="2">
    <source>
        <dbReference type="EMBL" id="KAF2220980.1"/>
    </source>
</evidence>
<dbReference type="EMBL" id="ML992511">
    <property type="protein sequence ID" value="KAF2220980.1"/>
    <property type="molecule type" value="Genomic_DNA"/>
</dbReference>
<organism evidence="2 3">
    <name type="scientific">Elsinoe ampelina</name>
    <dbReference type="NCBI Taxonomy" id="302913"/>
    <lineage>
        <taxon>Eukaryota</taxon>
        <taxon>Fungi</taxon>
        <taxon>Dikarya</taxon>
        <taxon>Ascomycota</taxon>
        <taxon>Pezizomycotina</taxon>
        <taxon>Dothideomycetes</taxon>
        <taxon>Dothideomycetidae</taxon>
        <taxon>Myriangiales</taxon>
        <taxon>Elsinoaceae</taxon>
        <taxon>Elsinoe</taxon>
    </lineage>
</organism>
<evidence type="ECO:0000313" key="3">
    <source>
        <dbReference type="Proteomes" id="UP000799538"/>
    </source>
</evidence>
<dbReference type="AlphaFoldDB" id="A0A6A6G6E1"/>
<proteinExistence type="predicted"/>
<feature type="compositionally biased region" description="Basic and acidic residues" evidence="1">
    <location>
        <begin position="205"/>
        <end position="219"/>
    </location>
</feature>